<dbReference type="OrthoDB" id="6083978at2759"/>
<name>A0A8S3TKK1_MYTED</name>
<evidence type="ECO:0000259" key="9">
    <source>
        <dbReference type="PROSITE" id="PS50104"/>
    </source>
</evidence>
<dbReference type="Proteomes" id="UP000683360">
    <property type="component" value="Unassembled WGS sequence"/>
</dbReference>
<proteinExistence type="inferred from homology"/>
<dbReference type="SUPFAM" id="SSF52058">
    <property type="entry name" value="L domain-like"/>
    <property type="match status" value="2"/>
</dbReference>
<dbReference type="InterPro" id="IPR001611">
    <property type="entry name" value="Leu-rich_rpt"/>
</dbReference>
<accession>A0A8S3TKK1</accession>
<dbReference type="GO" id="GO:0038023">
    <property type="term" value="F:signaling receptor activity"/>
    <property type="evidence" value="ECO:0007669"/>
    <property type="project" value="TreeGrafter"/>
</dbReference>
<protein>
    <recommendedName>
        <fullName evidence="9">TIR domain-containing protein</fullName>
    </recommendedName>
</protein>
<feature type="signal peptide" evidence="8">
    <location>
        <begin position="1"/>
        <end position="21"/>
    </location>
</feature>
<dbReference type="PANTHER" id="PTHR24365">
    <property type="entry name" value="TOLL-LIKE RECEPTOR"/>
    <property type="match status" value="1"/>
</dbReference>
<evidence type="ECO:0000256" key="6">
    <source>
        <dbReference type="ARBA" id="ARBA00023136"/>
    </source>
</evidence>
<comment type="similarity">
    <text evidence="2">Belongs to the Toll-like receptor family.</text>
</comment>
<dbReference type="Gene3D" id="3.40.50.10140">
    <property type="entry name" value="Toll/interleukin-1 receptor homology (TIR) domain"/>
    <property type="match status" value="1"/>
</dbReference>
<evidence type="ECO:0000256" key="7">
    <source>
        <dbReference type="SAM" id="Phobius"/>
    </source>
</evidence>
<sequence>MRNFDILTLYLLILCLHTASSKTCRIREIKQKIIADCTRIGLHDIPKYLPLNISELDLSFNNIKLLKNNAFERFRVLETLKIDNMNSDTIETDAFCGLHNLRWLSMKDNAFDISSIIFKHVFKPLSALYHLDMRYNLNRLFIKPTIEYPFFGYLLELKHLYIDLGKRPVFNSSGFELLFNLHTIRFEECYLDQMLNDTLRDLPRSIKSLHLFNCDSFIPFVESGFLKPFPALVELNIIEANIKLADALKLLFPFTGREMTSITYRRIVGSAEKPVFITRDMVQYLKEICVHTLELAESDIVGYETNSLLAFKYPHCLENLVFTGYRFSLAYGQHLTELIVLATKTTNLKYFDLSYNAINFNDVTYCNIEVLQNVSYRNEIYSNGCNVKPKNSKTLQNSNSNLRYSEITEESNMTVSMPVNLTFLRLSHYMTSYMEYGVNFFLKNSASLRYLDISYLKVSYFPEIYSVTPFNIKYLDLTGVSSMLFIHKSSVPIFQKIKTAIMKDSMIDETIRRNGNVFKLFPTVEKFNISYNNVLYLDDDSFSFNTRLKNLNMANNLLSTIPKAVMSLAHLNRLDIRYNRIQTIGQTFRTWLDSKSESRKFLLLIKGNSLKCTCDTADFIQWLFKTKVGFDQNKKRYNCTLTNGTETNTLLVYSRFHDHFGNCGSKSWLRVGIGLIVSFFGLTIIVGVIFNFRWKITYWIYRNVRKAVENRLERKFIYDIYIAYANDRIQWVREVLLPRIENSWNMTVCLEDRDFQLGISKADAISYAVAGSKHTIFIISDLYNEKEWSKFEIERVEYEKCSKYLQKIVVIVKNANVSSILYKFDNI</sequence>
<dbReference type="PROSITE" id="PS50104">
    <property type="entry name" value="TIR"/>
    <property type="match status" value="1"/>
</dbReference>
<dbReference type="PANTHER" id="PTHR24365:SF541">
    <property type="entry name" value="PROTEIN TOLL-RELATED"/>
    <property type="match status" value="1"/>
</dbReference>
<dbReference type="InterPro" id="IPR032675">
    <property type="entry name" value="LRR_dom_sf"/>
</dbReference>
<comment type="caution">
    <text evidence="10">The sequence shown here is derived from an EMBL/GenBank/DDBJ whole genome shotgun (WGS) entry which is preliminary data.</text>
</comment>
<evidence type="ECO:0000256" key="8">
    <source>
        <dbReference type="SAM" id="SignalP"/>
    </source>
</evidence>
<organism evidence="10 11">
    <name type="scientific">Mytilus edulis</name>
    <name type="common">Blue mussel</name>
    <dbReference type="NCBI Taxonomy" id="6550"/>
    <lineage>
        <taxon>Eukaryota</taxon>
        <taxon>Metazoa</taxon>
        <taxon>Spiralia</taxon>
        <taxon>Lophotrochozoa</taxon>
        <taxon>Mollusca</taxon>
        <taxon>Bivalvia</taxon>
        <taxon>Autobranchia</taxon>
        <taxon>Pteriomorphia</taxon>
        <taxon>Mytilida</taxon>
        <taxon>Mytiloidea</taxon>
        <taxon>Mytilidae</taxon>
        <taxon>Mytilinae</taxon>
        <taxon>Mytilus</taxon>
    </lineage>
</organism>
<evidence type="ECO:0000256" key="2">
    <source>
        <dbReference type="ARBA" id="ARBA00009634"/>
    </source>
</evidence>
<dbReference type="GO" id="GO:0007165">
    <property type="term" value="P:signal transduction"/>
    <property type="evidence" value="ECO:0007669"/>
    <property type="project" value="InterPro"/>
</dbReference>
<dbReference type="Pfam" id="PF13855">
    <property type="entry name" value="LRR_8"/>
    <property type="match status" value="2"/>
</dbReference>
<evidence type="ECO:0000313" key="10">
    <source>
        <dbReference type="EMBL" id="CAG2234244.1"/>
    </source>
</evidence>
<keyword evidence="3 7" id="KW-0812">Transmembrane</keyword>
<evidence type="ECO:0000256" key="3">
    <source>
        <dbReference type="ARBA" id="ARBA00022692"/>
    </source>
</evidence>
<dbReference type="AlphaFoldDB" id="A0A8S3TKK1"/>
<reference evidence="10" key="1">
    <citation type="submission" date="2021-03" db="EMBL/GenBank/DDBJ databases">
        <authorList>
            <person name="Bekaert M."/>
        </authorList>
    </citation>
    <scope>NUCLEOTIDE SEQUENCE</scope>
</reference>
<evidence type="ECO:0000256" key="4">
    <source>
        <dbReference type="ARBA" id="ARBA00022729"/>
    </source>
</evidence>
<evidence type="ECO:0000313" key="11">
    <source>
        <dbReference type="Proteomes" id="UP000683360"/>
    </source>
</evidence>
<dbReference type="InterPro" id="IPR035897">
    <property type="entry name" value="Toll_tir_struct_dom_sf"/>
</dbReference>
<dbReference type="Gene3D" id="3.80.10.10">
    <property type="entry name" value="Ribonuclease Inhibitor"/>
    <property type="match status" value="2"/>
</dbReference>
<dbReference type="EMBL" id="CAJPWZ010002228">
    <property type="protein sequence ID" value="CAG2234244.1"/>
    <property type="molecule type" value="Genomic_DNA"/>
</dbReference>
<dbReference type="SUPFAM" id="SSF52200">
    <property type="entry name" value="Toll/Interleukin receptor TIR domain"/>
    <property type="match status" value="1"/>
</dbReference>
<feature type="domain" description="TIR" evidence="9">
    <location>
        <begin position="716"/>
        <end position="827"/>
    </location>
</feature>
<feature type="chain" id="PRO_5035720158" description="TIR domain-containing protein" evidence="8">
    <location>
        <begin position="22"/>
        <end position="827"/>
    </location>
</feature>
<keyword evidence="4 8" id="KW-0732">Signal</keyword>
<keyword evidence="5 7" id="KW-1133">Transmembrane helix</keyword>
<dbReference type="InterPro" id="IPR000157">
    <property type="entry name" value="TIR_dom"/>
</dbReference>
<evidence type="ECO:0000256" key="1">
    <source>
        <dbReference type="ARBA" id="ARBA00004167"/>
    </source>
</evidence>
<dbReference type="Pfam" id="PF01582">
    <property type="entry name" value="TIR"/>
    <property type="match status" value="1"/>
</dbReference>
<evidence type="ECO:0000256" key="5">
    <source>
        <dbReference type="ARBA" id="ARBA00022989"/>
    </source>
</evidence>
<dbReference type="GO" id="GO:0005886">
    <property type="term" value="C:plasma membrane"/>
    <property type="evidence" value="ECO:0007669"/>
    <property type="project" value="TreeGrafter"/>
</dbReference>
<keyword evidence="11" id="KW-1185">Reference proteome</keyword>
<comment type="subcellular location">
    <subcellularLocation>
        <location evidence="1">Membrane</location>
        <topology evidence="1">Single-pass membrane protein</topology>
    </subcellularLocation>
</comment>
<feature type="transmembrane region" description="Helical" evidence="7">
    <location>
        <begin position="668"/>
        <end position="692"/>
    </location>
</feature>
<gene>
    <name evidence="10" type="ORF">MEDL_46873</name>
</gene>
<keyword evidence="6 7" id="KW-0472">Membrane</keyword>